<dbReference type="InterPro" id="IPR052709">
    <property type="entry name" value="Transposase-MT_Hybrid"/>
</dbReference>
<evidence type="ECO:0000313" key="3">
    <source>
        <dbReference type="Proteomes" id="UP001162483"/>
    </source>
</evidence>
<reference evidence="2" key="1">
    <citation type="submission" date="2023-05" db="EMBL/GenBank/DDBJ databases">
        <authorList>
            <person name="Stuckert A."/>
        </authorList>
    </citation>
    <scope>NUCLEOTIDE SEQUENCE</scope>
</reference>
<dbReference type="InterPro" id="IPR041426">
    <property type="entry name" value="Mos1_HTH"/>
</dbReference>
<proteinExistence type="predicted"/>
<evidence type="ECO:0000259" key="1">
    <source>
        <dbReference type="Pfam" id="PF17906"/>
    </source>
</evidence>
<sequence>MTDRNLEQRINIKFCVKIGKSARETLALLQQAYGEHSMKKSSVFEWYRRFKQGWEDAHIDTRSGQPKTQRMDANMDTVRTLIRSHQKLSVQLMAGELNMNRETVQEILTKDWGMRKISVKMVPRILTDQKERHLQTSSNLLKNTEVFDFFFTVHSGN</sequence>
<dbReference type="Gene3D" id="1.10.10.1450">
    <property type="match status" value="1"/>
</dbReference>
<accession>A0ABN9GGK4</accession>
<protein>
    <recommendedName>
        <fullName evidence="1">Mos1 transposase HTH domain-containing protein</fullName>
    </recommendedName>
</protein>
<dbReference type="Proteomes" id="UP001162483">
    <property type="component" value="Unassembled WGS sequence"/>
</dbReference>
<gene>
    <name evidence="2" type="ORF">SPARVUS_LOCUS14024471</name>
</gene>
<feature type="domain" description="Mos1 transposase HTH" evidence="1">
    <location>
        <begin position="9"/>
        <end position="53"/>
    </location>
</feature>
<dbReference type="PANTHER" id="PTHR46060">
    <property type="entry name" value="MARINER MOS1 TRANSPOSASE-LIKE PROTEIN"/>
    <property type="match status" value="1"/>
</dbReference>
<dbReference type="Pfam" id="PF17906">
    <property type="entry name" value="HTH_48"/>
    <property type="match status" value="1"/>
</dbReference>
<organism evidence="2 3">
    <name type="scientific">Staurois parvus</name>
    <dbReference type="NCBI Taxonomy" id="386267"/>
    <lineage>
        <taxon>Eukaryota</taxon>
        <taxon>Metazoa</taxon>
        <taxon>Chordata</taxon>
        <taxon>Craniata</taxon>
        <taxon>Vertebrata</taxon>
        <taxon>Euteleostomi</taxon>
        <taxon>Amphibia</taxon>
        <taxon>Batrachia</taxon>
        <taxon>Anura</taxon>
        <taxon>Neobatrachia</taxon>
        <taxon>Ranoidea</taxon>
        <taxon>Ranidae</taxon>
        <taxon>Staurois</taxon>
    </lineage>
</organism>
<dbReference type="EMBL" id="CATNWA010018529">
    <property type="protein sequence ID" value="CAI9607952.1"/>
    <property type="molecule type" value="Genomic_DNA"/>
</dbReference>
<keyword evidence="3" id="KW-1185">Reference proteome</keyword>
<evidence type="ECO:0000313" key="2">
    <source>
        <dbReference type="EMBL" id="CAI9607952.1"/>
    </source>
</evidence>
<dbReference type="PANTHER" id="PTHR46060:SF3">
    <property type="entry name" value="PROTEIN GVQW3"/>
    <property type="match status" value="1"/>
</dbReference>
<comment type="caution">
    <text evidence="2">The sequence shown here is derived from an EMBL/GenBank/DDBJ whole genome shotgun (WGS) entry which is preliminary data.</text>
</comment>
<name>A0ABN9GGK4_9NEOB</name>